<dbReference type="GO" id="GO:0005815">
    <property type="term" value="C:microtubule organizing center"/>
    <property type="evidence" value="ECO:0007669"/>
    <property type="project" value="TreeGrafter"/>
</dbReference>
<dbReference type="Proteomes" id="UP000541444">
    <property type="component" value="Unassembled WGS sequence"/>
</dbReference>
<name>A0A7J7MTT8_9MAGN</name>
<dbReference type="EMBL" id="JACGCM010001226">
    <property type="protein sequence ID" value="KAF6158325.1"/>
    <property type="molecule type" value="Genomic_DNA"/>
</dbReference>
<dbReference type="InterPro" id="IPR052778">
    <property type="entry name" value="Centrosome-WD_assoc"/>
</dbReference>
<keyword evidence="3" id="KW-1185">Reference proteome</keyword>
<feature type="compositionally biased region" description="Polar residues" evidence="1">
    <location>
        <begin position="1"/>
        <end position="17"/>
    </location>
</feature>
<feature type="region of interest" description="Disordered" evidence="1">
    <location>
        <begin position="1"/>
        <end position="25"/>
    </location>
</feature>
<reference evidence="2 3" key="1">
    <citation type="journal article" date="2020" name="IScience">
        <title>Genome Sequencing of the Endangered Kingdonia uniflora (Circaeasteraceae, Ranunculales) Reveals Potential Mechanisms of Evolutionary Specialization.</title>
        <authorList>
            <person name="Sun Y."/>
            <person name="Deng T."/>
            <person name="Zhang A."/>
            <person name="Moore M.J."/>
            <person name="Landis J.B."/>
            <person name="Lin N."/>
            <person name="Zhang H."/>
            <person name="Zhang X."/>
            <person name="Huang J."/>
            <person name="Zhang X."/>
            <person name="Sun H."/>
            <person name="Wang H."/>
        </authorList>
    </citation>
    <scope>NUCLEOTIDE SEQUENCE [LARGE SCALE GENOMIC DNA]</scope>
    <source>
        <strain evidence="2">TB1705</strain>
        <tissue evidence="2">Leaf</tissue>
    </source>
</reference>
<evidence type="ECO:0000256" key="1">
    <source>
        <dbReference type="SAM" id="MobiDB-lite"/>
    </source>
</evidence>
<dbReference type="PANTHER" id="PTHR16220">
    <property type="entry name" value="WD REPEAT PROTEIN 8-RELATED"/>
    <property type="match status" value="1"/>
</dbReference>
<accession>A0A7J7MTT8</accession>
<dbReference type="AlphaFoldDB" id="A0A7J7MTT8"/>
<proteinExistence type="predicted"/>
<sequence length="112" mass="12488">MSGLSLSNEFMQGNSENPPKGHSRVRKKVMELPISLPFQKTSADKPNPKQAIGLLSWSKDSQYLITRNDSTPTVLWIWNSQYLELATIFGAKRSNSCSGMGSNIRTSSSMHR</sequence>
<dbReference type="OrthoDB" id="308690at2759"/>
<evidence type="ECO:0000313" key="3">
    <source>
        <dbReference type="Proteomes" id="UP000541444"/>
    </source>
</evidence>
<evidence type="ECO:0000313" key="2">
    <source>
        <dbReference type="EMBL" id="KAF6158325.1"/>
    </source>
</evidence>
<comment type="caution">
    <text evidence="2">The sequence shown here is derived from an EMBL/GenBank/DDBJ whole genome shotgun (WGS) entry which is preliminary data.</text>
</comment>
<gene>
    <name evidence="2" type="ORF">GIB67_022405</name>
</gene>
<dbReference type="GO" id="GO:1990811">
    <property type="term" value="C:MWP complex"/>
    <property type="evidence" value="ECO:0007669"/>
    <property type="project" value="TreeGrafter"/>
</dbReference>
<dbReference type="PANTHER" id="PTHR16220:SF0">
    <property type="entry name" value="WD REPEAT-CONTAINING PROTEIN WRAP73"/>
    <property type="match status" value="1"/>
</dbReference>
<organism evidence="2 3">
    <name type="scientific">Kingdonia uniflora</name>
    <dbReference type="NCBI Taxonomy" id="39325"/>
    <lineage>
        <taxon>Eukaryota</taxon>
        <taxon>Viridiplantae</taxon>
        <taxon>Streptophyta</taxon>
        <taxon>Embryophyta</taxon>
        <taxon>Tracheophyta</taxon>
        <taxon>Spermatophyta</taxon>
        <taxon>Magnoliopsida</taxon>
        <taxon>Ranunculales</taxon>
        <taxon>Circaeasteraceae</taxon>
        <taxon>Kingdonia</taxon>
    </lineage>
</organism>
<protein>
    <submittedName>
        <fullName evidence="2">Uncharacterized protein</fullName>
    </submittedName>
</protein>